<dbReference type="PANTHER" id="PTHR47636:SF1">
    <property type="entry name" value="TRANSCRIPTIONAL REGULATORY PROTEIN RCO1"/>
    <property type="match status" value="1"/>
</dbReference>
<evidence type="ECO:0000256" key="1">
    <source>
        <dbReference type="ARBA" id="ARBA00022723"/>
    </source>
</evidence>
<dbReference type="GO" id="GO:0008270">
    <property type="term" value="F:zinc ion binding"/>
    <property type="evidence" value="ECO:0007669"/>
    <property type="project" value="UniProtKB-KW"/>
</dbReference>
<dbReference type="GO" id="GO:0032221">
    <property type="term" value="C:Rpd3S complex"/>
    <property type="evidence" value="ECO:0007669"/>
    <property type="project" value="TreeGrafter"/>
</dbReference>
<feature type="compositionally biased region" description="Low complexity" evidence="5">
    <location>
        <begin position="1"/>
        <end position="22"/>
    </location>
</feature>
<dbReference type="InterPro" id="IPR052819">
    <property type="entry name" value="Chromatin_regulatory_protein"/>
</dbReference>
<feature type="region of interest" description="Disordered" evidence="5">
    <location>
        <begin position="1"/>
        <end position="239"/>
    </location>
</feature>
<feature type="region of interest" description="Disordered" evidence="5">
    <location>
        <begin position="639"/>
        <end position="689"/>
    </location>
</feature>
<feature type="region of interest" description="Disordered" evidence="5">
    <location>
        <begin position="592"/>
        <end position="617"/>
    </location>
</feature>
<evidence type="ECO:0000256" key="3">
    <source>
        <dbReference type="ARBA" id="ARBA00022833"/>
    </source>
</evidence>
<dbReference type="PROSITE" id="PS01359">
    <property type="entry name" value="ZF_PHD_1"/>
    <property type="match status" value="1"/>
</dbReference>
<evidence type="ECO:0000256" key="4">
    <source>
        <dbReference type="PROSITE-ProRule" id="PRU00146"/>
    </source>
</evidence>
<evidence type="ECO:0000259" key="6">
    <source>
        <dbReference type="PROSITE" id="PS50016"/>
    </source>
</evidence>
<feature type="compositionally biased region" description="Low complexity" evidence="5">
    <location>
        <begin position="30"/>
        <end position="42"/>
    </location>
</feature>
<dbReference type="Proteomes" id="UP000094065">
    <property type="component" value="Unassembled WGS sequence"/>
</dbReference>
<dbReference type="PROSITE" id="PS50016">
    <property type="entry name" value="ZF_PHD_2"/>
    <property type="match status" value="1"/>
</dbReference>
<sequence>MSINDTSTPASASASASATPVPVLAPAPTPITITIPASATAPRSTKRSPRGKDTMNGGGDVEMDEGVENGTSHGHVNGNGDDVVMSTDSPTRASKSHTTAAVAAGQSRPATPVMNGSAGAGDVGGSGSGGGGGSVGRSGRKRKVAEETPNAKSTRSTRSRLHTPSVHASPASTSQHRAPPPPQPDVGQPTRDDTLLPDPSTANNSNNPSSKAPSPAPLSETDPTPAPAPATGAGGLNAETDPIRLEAAAGYESRLRARVPGGGGGTAKKDGAGHKIGVSASGRDVRIGGSARQAATALKKDKGKGKGDVVQPNQDFCSACRGIGRFLCCDGCPRSFHFMCLEPPLRLDELPEEERWLCKHCRSENAKEENPTSTKQKDLPAIPSVFRALSDKIEEENPEQFRLPTEVRKFFAGVSTGAEGEYVDAKSGRAKIDRKGFLEDRDPFRLRDGRQKKVACYQCGGSSLPKHSVLTDPEATWRQIISCDYCPSSWHLDCLSPPPSIMPSAGRKWMCPNHPEHVMPKRRTLNEGLEIIDISKPGQLNNGNIEIIVPETTAIGKDGKQFEFEDMVINRKKFRVPEKVVKLDFWNKIQRGKSKEKGKGREVNRDEMEVDEDEAEPEMDDINAAAMMMALAFSRHTAPPVAATRSDTTVEKERVAGTAEQPNEQVSVAPSLPESGAATTQVASPAPSA</sequence>
<dbReference type="Pfam" id="PF00628">
    <property type="entry name" value="PHD"/>
    <property type="match status" value="2"/>
</dbReference>
<keyword evidence="2 4" id="KW-0863">Zinc-finger</keyword>
<protein>
    <recommendedName>
        <fullName evidence="6">PHD-type domain-containing protein</fullName>
    </recommendedName>
</protein>
<dbReference type="STRING" id="1295533.A0A1E3I4T2"/>
<organism evidence="7 8">
    <name type="scientific">Cryptococcus amylolentus CBS 6039</name>
    <dbReference type="NCBI Taxonomy" id="1295533"/>
    <lineage>
        <taxon>Eukaryota</taxon>
        <taxon>Fungi</taxon>
        <taxon>Dikarya</taxon>
        <taxon>Basidiomycota</taxon>
        <taxon>Agaricomycotina</taxon>
        <taxon>Tremellomycetes</taxon>
        <taxon>Tremellales</taxon>
        <taxon>Cryptococcaceae</taxon>
        <taxon>Cryptococcus</taxon>
    </lineage>
</organism>
<gene>
    <name evidence="7" type="ORF">L202_01788</name>
</gene>
<keyword evidence="1" id="KW-0479">Metal-binding</keyword>
<evidence type="ECO:0000313" key="8">
    <source>
        <dbReference type="Proteomes" id="UP000094065"/>
    </source>
</evidence>
<dbReference type="AlphaFoldDB" id="A0A1E3I4T2"/>
<feature type="compositionally biased region" description="Polar residues" evidence="5">
    <location>
        <begin position="86"/>
        <end position="99"/>
    </location>
</feature>
<accession>A0A1E3I4T2</accession>
<dbReference type="InterPro" id="IPR001965">
    <property type="entry name" value="Znf_PHD"/>
</dbReference>
<dbReference type="GeneID" id="30153097"/>
<dbReference type="Gene3D" id="3.30.40.10">
    <property type="entry name" value="Zinc/RING finger domain, C3HC4 (zinc finger)"/>
    <property type="match status" value="2"/>
</dbReference>
<feature type="compositionally biased region" description="Acidic residues" evidence="5">
    <location>
        <begin position="608"/>
        <end position="617"/>
    </location>
</feature>
<dbReference type="EMBL" id="AWGJ01000002">
    <property type="protein sequence ID" value="ODN83693.1"/>
    <property type="molecule type" value="Genomic_DNA"/>
</dbReference>
<dbReference type="GO" id="GO:0006357">
    <property type="term" value="P:regulation of transcription by RNA polymerase II"/>
    <property type="evidence" value="ECO:0007669"/>
    <property type="project" value="TreeGrafter"/>
</dbReference>
<dbReference type="InterPro" id="IPR019786">
    <property type="entry name" value="Zinc_finger_PHD-type_CS"/>
</dbReference>
<feature type="compositionally biased region" description="Low complexity" evidence="5">
    <location>
        <begin position="197"/>
        <end position="219"/>
    </location>
</feature>
<reference evidence="7 8" key="1">
    <citation type="submission" date="2016-06" db="EMBL/GenBank/DDBJ databases">
        <title>Evolution of pathogenesis and genome organization in the Tremellales.</title>
        <authorList>
            <person name="Cuomo C."/>
            <person name="Litvintseva A."/>
            <person name="Heitman J."/>
            <person name="Chen Y."/>
            <person name="Sun S."/>
            <person name="Springer D."/>
            <person name="Dromer F."/>
            <person name="Young S."/>
            <person name="Zeng Q."/>
            <person name="Chapman S."/>
            <person name="Gujja S."/>
            <person name="Saif S."/>
            <person name="Birren B."/>
        </authorList>
    </citation>
    <scope>NUCLEOTIDE SEQUENCE [LARGE SCALE GENOMIC DNA]</scope>
    <source>
        <strain evidence="7 8">CBS 6039</strain>
    </source>
</reference>
<keyword evidence="8" id="KW-1185">Reference proteome</keyword>
<name>A0A1E3I4T2_9TREE</name>
<dbReference type="SMART" id="SM00249">
    <property type="entry name" value="PHD"/>
    <property type="match status" value="2"/>
</dbReference>
<dbReference type="CDD" id="cd15535">
    <property type="entry name" value="PHD1_Rco1"/>
    <property type="match status" value="1"/>
</dbReference>
<feature type="compositionally biased region" description="Basic and acidic residues" evidence="5">
    <location>
        <begin position="593"/>
        <end position="607"/>
    </location>
</feature>
<feature type="compositionally biased region" description="Gly residues" evidence="5">
    <location>
        <begin position="118"/>
        <end position="136"/>
    </location>
</feature>
<dbReference type="InterPro" id="IPR013083">
    <property type="entry name" value="Znf_RING/FYVE/PHD"/>
</dbReference>
<dbReference type="SUPFAM" id="SSF57903">
    <property type="entry name" value="FYVE/PHD zinc finger"/>
    <property type="match status" value="2"/>
</dbReference>
<keyword evidence="3" id="KW-0862">Zinc</keyword>
<dbReference type="InterPro" id="IPR019787">
    <property type="entry name" value="Znf_PHD-finger"/>
</dbReference>
<comment type="caution">
    <text evidence="7">The sequence shown here is derived from an EMBL/GenBank/DDBJ whole genome shotgun (WGS) entry which is preliminary data.</text>
</comment>
<feature type="region of interest" description="Disordered" evidence="5">
    <location>
        <begin position="256"/>
        <end position="278"/>
    </location>
</feature>
<evidence type="ECO:0000256" key="2">
    <source>
        <dbReference type="ARBA" id="ARBA00022771"/>
    </source>
</evidence>
<feature type="domain" description="PHD-type" evidence="6">
    <location>
        <begin position="314"/>
        <end position="364"/>
    </location>
</feature>
<proteinExistence type="predicted"/>
<dbReference type="InterPro" id="IPR011011">
    <property type="entry name" value="Znf_FYVE_PHD"/>
</dbReference>
<dbReference type="PANTHER" id="PTHR47636">
    <property type="entry name" value="TRANSCRIPTIONAL REGULATORY PROTEIN RCO1"/>
    <property type="match status" value="1"/>
</dbReference>
<dbReference type="RefSeq" id="XP_018997693.1">
    <property type="nucleotide sequence ID" value="XM_019135266.1"/>
</dbReference>
<evidence type="ECO:0000313" key="7">
    <source>
        <dbReference type="EMBL" id="ODN83693.1"/>
    </source>
</evidence>
<dbReference type="OrthoDB" id="5876363at2759"/>
<evidence type="ECO:0000256" key="5">
    <source>
        <dbReference type="SAM" id="MobiDB-lite"/>
    </source>
</evidence>
<dbReference type="CDD" id="cd15534">
    <property type="entry name" value="PHD2_PHF12_Rco1"/>
    <property type="match status" value="1"/>
</dbReference>